<evidence type="ECO:0000256" key="4">
    <source>
        <dbReference type="RuleBase" id="RU004514"/>
    </source>
</evidence>
<accession>A0A9D0ZMZ1</accession>
<dbReference type="CDD" id="cd00635">
    <property type="entry name" value="PLPDE_III_YBL036c_like"/>
    <property type="match status" value="1"/>
</dbReference>
<dbReference type="SUPFAM" id="SSF51419">
    <property type="entry name" value="PLP-binding barrel"/>
    <property type="match status" value="1"/>
</dbReference>
<dbReference type="HAMAP" id="MF_02087">
    <property type="entry name" value="PLP_homeostasis"/>
    <property type="match status" value="1"/>
</dbReference>
<dbReference type="Gene3D" id="3.20.20.10">
    <property type="entry name" value="Alanine racemase"/>
    <property type="match status" value="1"/>
</dbReference>
<comment type="caution">
    <text evidence="6">The sequence shown here is derived from an EMBL/GenBank/DDBJ whole genome shotgun (WGS) entry which is preliminary data.</text>
</comment>
<comment type="function">
    <text evidence="2">Pyridoxal 5'-phosphate (PLP)-binding protein, which is involved in PLP homeostasis.</text>
</comment>
<protein>
    <recommendedName>
        <fullName evidence="2">Pyridoxal phosphate homeostasis protein</fullName>
        <shortName evidence="2">PLP homeostasis protein</shortName>
    </recommendedName>
</protein>
<dbReference type="PANTHER" id="PTHR10146:SF14">
    <property type="entry name" value="PYRIDOXAL PHOSPHATE HOMEOSTASIS PROTEIN"/>
    <property type="match status" value="1"/>
</dbReference>
<comment type="cofactor">
    <cofactor evidence="3">
        <name>pyridoxal 5'-phosphate</name>
        <dbReference type="ChEBI" id="CHEBI:597326"/>
    </cofactor>
</comment>
<organism evidence="6 7">
    <name type="scientific">Candidatus Pullichristensenella stercorigallinarum</name>
    <dbReference type="NCBI Taxonomy" id="2840909"/>
    <lineage>
        <taxon>Bacteria</taxon>
        <taxon>Bacillati</taxon>
        <taxon>Bacillota</taxon>
        <taxon>Clostridia</taxon>
        <taxon>Candidatus Pullichristensenella</taxon>
    </lineage>
</organism>
<name>A0A9D0ZMZ1_9FIRM</name>
<dbReference type="Pfam" id="PF01168">
    <property type="entry name" value="Ala_racemase_N"/>
    <property type="match status" value="1"/>
</dbReference>
<dbReference type="EMBL" id="DVFZ01000100">
    <property type="protein sequence ID" value="HIQ83475.1"/>
    <property type="molecule type" value="Genomic_DNA"/>
</dbReference>
<comment type="similarity">
    <text evidence="2 4">Belongs to the pyridoxal phosphate-binding protein YggS/PROSC family.</text>
</comment>
<dbReference type="InterPro" id="IPR011078">
    <property type="entry name" value="PyrdxlP_homeostasis"/>
</dbReference>
<dbReference type="PIRSF" id="PIRSF004848">
    <property type="entry name" value="YBL036c_PLPDEIII"/>
    <property type="match status" value="1"/>
</dbReference>
<evidence type="ECO:0000313" key="6">
    <source>
        <dbReference type="EMBL" id="HIQ83475.1"/>
    </source>
</evidence>
<gene>
    <name evidence="6" type="ORF">IAA52_10295</name>
</gene>
<dbReference type="PANTHER" id="PTHR10146">
    <property type="entry name" value="PROLINE SYNTHETASE CO-TRANSCRIBED BACTERIAL HOMOLOG PROTEIN"/>
    <property type="match status" value="1"/>
</dbReference>
<dbReference type="InterPro" id="IPR001608">
    <property type="entry name" value="Ala_racemase_N"/>
</dbReference>
<evidence type="ECO:0000256" key="2">
    <source>
        <dbReference type="HAMAP-Rule" id="MF_02087"/>
    </source>
</evidence>
<feature type="domain" description="Alanine racemase N-terminal" evidence="5">
    <location>
        <begin position="7"/>
        <end position="226"/>
    </location>
</feature>
<dbReference type="GO" id="GO:0030170">
    <property type="term" value="F:pyridoxal phosphate binding"/>
    <property type="evidence" value="ECO:0007669"/>
    <property type="project" value="UniProtKB-UniRule"/>
</dbReference>
<dbReference type="Proteomes" id="UP000824260">
    <property type="component" value="Unassembled WGS sequence"/>
</dbReference>
<proteinExistence type="inferred from homology"/>
<feature type="modified residue" description="N6-(pyridoxal phosphate)lysine" evidence="2 3">
    <location>
        <position position="34"/>
    </location>
</feature>
<reference evidence="6" key="1">
    <citation type="submission" date="2020-10" db="EMBL/GenBank/DDBJ databases">
        <authorList>
            <person name="Gilroy R."/>
        </authorList>
    </citation>
    <scope>NUCLEOTIDE SEQUENCE</scope>
    <source>
        <strain evidence="6">ChiSjej6B24-2974</strain>
    </source>
</reference>
<evidence type="ECO:0000256" key="3">
    <source>
        <dbReference type="PIRSR" id="PIRSR004848-1"/>
    </source>
</evidence>
<evidence type="ECO:0000256" key="1">
    <source>
        <dbReference type="ARBA" id="ARBA00022898"/>
    </source>
</evidence>
<keyword evidence="1 2" id="KW-0663">Pyridoxal phosphate</keyword>
<reference evidence="6" key="2">
    <citation type="journal article" date="2021" name="PeerJ">
        <title>Extensive microbial diversity within the chicken gut microbiome revealed by metagenomics and culture.</title>
        <authorList>
            <person name="Gilroy R."/>
            <person name="Ravi A."/>
            <person name="Getino M."/>
            <person name="Pursley I."/>
            <person name="Horton D.L."/>
            <person name="Alikhan N.F."/>
            <person name="Baker D."/>
            <person name="Gharbi K."/>
            <person name="Hall N."/>
            <person name="Watson M."/>
            <person name="Adriaenssens E.M."/>
            <person name="Foster-Nyarko E."/>
            <person name="Jarju S."/>
            <person name="Secka A."/>
            <person name="Antonio M."/>
            <person name="Oren A."/>
            <person name="Chaudhuri R.R."/>
            <person name="La Ragione R."/>
            <person name="Hildebrand F."/>
            <person name="Pallen M.J."/>
        </authorList>
    </citation>
    <scope>NUCLEOTIDE SEQUENCE</scope>
    <source>
        <strain evidence="6">ChiSjej6B24-2974</strain>
    </source>
</reference>
<dbReference type="InterPro" id="IPR029066">
    <property type="entry name" value="PLP-binding_barrel"/>
</dbReference>
<evidence type="ECO:0000259" key="5">
    <source>
        <dbReference type="Pfam" id="PF01168"/>
    </source>
</evidence>
<dbReference type="AlphaFoldDB" id="A0A9D0ZMZ1"/>
<sequence>MEREMLEKNLRIVRARLDEASERWGRVEICAVTKTVDVETINRAGELGVRIIGENRVQELAAKKPLLMPELEAHLIGRLQLNKVKQVLPLVRMIQSLDRRELLDEIDRRAQALGAPMPVLIQVNIARESQKAGVLEEDLEAFVRDAASRQGVRVEGLMSIMPLVDDPEEVRPYFRRMRAWFDRLREEGIAGAQMRVLSMGMSGDYIVAAEEGATMVRPGRALFGARI</sequence>
<dbReference type="NCBIfam" id="TIGR00044">
    <property type="entry name" value="YggS family pyridoxal phosphate-dependent enzyme"/>
    <property type="match status" value="1"/>
</dbReference>
<evidence type="ECO:0000313" key="7">
    <source>
        <dbReference type="Proteomes" id="UP000824260"/>
    </source>
</evidence>